<protein>
    <recommendedName>
        <fullName evidence="3">C-type lectin domain-containing protein</fullName>
    </recommendedName>
</protein>
<dbReference type="PANTHER" id="PTHR45784">
    <property type="entry name" value="C-TYPE LECTIN DOMAIN FAMILY 20 MEMBER A-RELATED"/>
    <property type="match status" value="1"/>
</dbReference>
<dbReference type="SMART" id="SM00034">
    <property type="entry name" value="CLECT"/>
    <property type="match status" value="1"/>
</dbReference>
<gene>
    <name evidence="4" type="ORF">CALMAC_LOCUS890</name>
</gene>
<feature type="compositionally biased region" description="Polar residues" evidence="1">
    <location>
        <begin position="626"/>
        <end position="640"/>
    </location>
</feature>
<evidence type="ECO:0000256" key="2">
    <source>
        <dbReference type="SAM" id="SignalP"/>
    </source>
</evidence>
<dbReference type="AlphaFoldDB" id="A0A653BGV6"/>
<name>A0A653BGV6_CALMS</name>
<feature type="region of interest" description="Disordered" evidence="1">
    <location>
        <begin position="345"/>
        <end position="366"/>
    </location>
</feature>
<feature type="chain" id="PRO_5025060869" description="C-type lectin domain-containing protein" evidence="2">
    <location>
        <begin position="24"/>
        <end position="657"/>
    </location>
</feature>
<dbReference type="Pfam" id="PF00059">
    <property type="entry name" value="Lectin_C"/>
    <property type="match status" value="1"/>
</dbReference>
<feature type="region of interest" description="Disordered" evidence="1">
    <location>
        <begin position="414"/>
        <end position="434"/>
    </location>
</feature>
<feature type="compositionally biased region" description="Low complexity" evidence="1">
    <location>
        <begin position="419"/>
        <end position="433"/>
    </location>
</feature>
<evidence type="ECO:0000313" key="4">
    <source>
        <dbReference type="EMBL" id="VEN34817.1"/>
    </source>
</evidence>
<feature type="domain" description="C-type lectin" evidence="3">
    <location>
        <begin position="43"/>
        <end position="146"/>
    </location>
</feature>
<proteinExistence type="predicted"/>
<dbReference type="OrthoDB" id="5858677at2759"/>
<evidence type="ECO:0000313" key="5">
    <source>
        <dbReference type="Proteomes" id="UP000410492"/>
    </source>
</evidence>
<evidence type="ECO:0000259" key="3">
    <source>
        <dbReference type="PROSITE" id="PS50041"/>
    </source>
</evidence>
<evidence type="ECO:0000256" key="1">
    <source>
        <dbReference type="SAM" id="MobiDB-lite"/>
    </source>
</evidence>
<dbReference type="PROSITE" id="PS50041">
    <property type="entry name" value="C_TYPE_LECTIN_2"/>
    <property type="match status" value="1"/>
</dbReference>
<dbReference type="InterPro" id="IPR016186">
    <property type="entry name" value="C-type_lectin-like/link_sf"/>
</dbReference>
<dbReference type="EMBL" id="CAACVG010000993">
    <property type="protein sequence ID" value="VEN34817.1"/>
    <property type="molecule type" value="Genomic_DNA"/>
</dbReference>
<feature type="compositionally biased region" description="Low complexity" evidence="1">
    <location>
        <begin position="345"/>
        <end position="358"/>
    </location>
</feature>
<feature type="region of interest" description="Disordered" evidence="1">
    <location>
        <begin position="617"/>
        <end position="657"/>
    </location>
</feature>
<feature type="signal peptide" evidence="2">
    <location>
        <begin position="1"/>
        <end position="23"/>
    </location>
</feature>
<dbReference type="InterPro" id="IPR001304">
    <property type="entry name" value="C-type_lectin-like"/>
</dbReference>
<dbReference type="SUPFAM" id="SSF56436">
    <property type="entry name" value="C-type lectin-like"/>
    <property type="match status" value="1"/>
</dbReference>
<dbReference type="CDD" id="cd00037">
    <property type="entry name" value="CLECT"/>
    <property type="match status" value="1"/>
</dbReference>
<dbReference type="InterPro" id="IPR016187">
    <property type="entry name" value="CTDL_fold"/>
</dbReference>
<reference evidence="4 5" key="1">
    <citation type="submission" date="2019-01" db="EMBL/GenBank/DDBJ databases">
        <authorList>
            <person name="Sayadi A."/>
        </authorList>
    </citation>
    <scope>NUCLEOTIDE SEQUENCE [LARGE SCALE GENOMIC DNA]</scope>
</reference>
<keyword evidence="2" id="KW-0732">Signal</keyword>
<dbReference type="Proteomes" id="UP000410492">
    <property type="component" value="Unassembled WGS sequence"/>
</dbReference>
<dbReference type="PANTHER" id="PTHR45784:SF5">
    <property type="entry name" value="C-TYPE LECTIN DOMAIN FAMILY 20 MEMBER A-RELATED"/>
    <property type="match status" value="1"/>
</dbReference>
<dbReference type="Gene3D" id="3.10.100.10">
    <property type="entry name" value="Mannose-Binding Protein A, subunit A"/>
    <property type="match status" value="1"/>
</dbReference>
<accession>A0A653BGV6</accession>
<sequence>MPRTLASPFFCLLIAAIISFSDGRAVNISNTWMLPEEGFPVFYRHFRDRISWYEADAVCQFHHANLVTADSSFQYDAIRAYLKELDVTDMVWIGLSKSTDRPSFTWSDLNPLTGEGHWQNAIPQSQQSMCVAMDPASDFLWRTLPCGGPDAASFICELPIPAWAQGPRGCLLTEIPSLTVLYVPEMSSVELTSDCGLDGTKRIACKGDADRETLLKQLTCTITGDDFEDKTTKSAIPTSSSTLLPTLLPSSTDDNSLNAASTKSWIWTSNTIDIDYGMPTRHRRETEDTLSPLATKSTGTTKITKPKADPFLATNYDTEVTTNSLDSSSMSEQLLTQYITQEASSTTVQTTRESTTISPAGTRMPVTDKSDAVQYSAEPTPDYPSAIGQGQLFSIIENGTMFDIIELNDTSADFEKAPAEPSSSSQPMMSKPSVKLTKLNEKKTAKDVSAKTKPLTKKEIYKISDAKKGQVLPTKSAPQPVETLELMNETDITKEVVLVPIVNDQSLKLNRTFRKEVPSPPTDDSIEFNDVEEVAKVAALPIFNDLPEAEPEVDTNSGEQRMQMAPVIVSAQPETTEAATTIGLNSTKDTENEAAIVQDSWAPPEDTIRPNTTQEEALKKQLLPRSLQTTESTAKPSNSSETQTATEATEEVGGVGK</sequence>
<keyword evidence="5" id="KW-1185">Reference proteome</keyword>
<organism evidence="4 5">
    <name type="scientific">Callosobruchus maculatus</name>
    <name type="common">Southern cowpea weevil</name>
    <name type="synonym">Pulse bruchid</name>
    <dbReference type="NCBI Taxonomy" id="64391"/>
    <lineage>
        <taxon>Eukaryota</taxon>
        <taxon>Metazoa</taxon>
        <taxon>Ecdysozoa</taxon>
        <taxon>Arthropoda</taxon>
        <taxon>Hexapoda</taxon>
        <taxon>Insecta</taxon>
        <taxon>Pterygota</taxon>
        <taxon>Neoptera</taxon>
        <taxon>Endopterygota</taxon>
        <taxon>Coleoptera</taxon>
        <taxon>Polyphaga</taxon>
        <taxon>Cucujiformia</taxon>
        <taxon>Chrysomeloidea</taxon>
        <taxon>Chrysomelidae</taxon>
        <taxon>Bruchinae</taxon>
        <taxon>Bruchini</taxon>
        <taxon>Callosobruchus</taxon>
    </lineage>
</organism>